<proteinExistence type="predicted"/>
<evidence type="ECO:0000256" key="2">
    <source>
        <dbReference type="ARBA" id="ARBA00022553"/>
    </source>
</evidence>
<organism evidence="6 7">
    <name type="scientific">Pendulispora rubella</name>
    <dbReference type="NCBI Taxonomy" id="2741070"/>
    <lineage>
        <taxon>Bacteria</taxon>
        <taxon>Pseudomonadati</taxon>
        <taxon>Myxococcota</taxon>
        <taxon>Myxococcia</taxon>
        <taxon>Myxococcales</taxon>
        <taxon>Sorangiineae</taxon>
        <taxon>Pendulisporaceae</taxon>
        <taxon>Pendulispora</taxon>
    </lineage>
</organism>
<reference evidence="6" key="1">
    <citation type="submission" date="2021-12" db="EMBL/GenBank/DDBJ databases">
        <title>Discovery of the Pendulisporaceae a myxobacterial family with distinct sporulation behavior and unique specialized metabolism.</title>
        <authorList>
            <person name="Garcia R."/>
            <person name="Popoff A."/>
            <person name="Bader C.D."/>
            <person name="Loehr J."/>
            <person name="Walesch S."/>
            <person name="Walt C."/>
            <person name="Boldt J."/>
            <person name="Bunk B."/>
            <person name="Haeckl F.J.F.P.J."/>
            <person name="Gunesch A.P."/>
            <person name="Birkelbach J."/>
            <person name="Nuebel U."/>
            <person name="Pietschmann T."/>
            <person name="Bach T."/>
            <person name="Mueller R."/>
        </authorList>
    </citation>
    <scope>NUCLEOTIDE SEQUENCE</scope>
    <source>
        <strain evidence="6">MSr11367</strain>
    </source>
</reference>
<sequence length="1647" mass="176346">MTIIETQLRTRLEQLLIEIRKQRRSLIEAQDRQHEPIAIVAMSCRFPGGVSSPGDLWSMVREGQDAISAFPQNRGWDVSSLYHSDPDQKGKVYTSEGGFLFDADLFDPTFFSISPREALAVDPQQRLLLEISWESLERAGIDPASLHGSQTGVFVGVMYSDYGVCLLDAPDDLEGYVGMGSSPSLASGRIAYTFDLHGPSVTIDTACSSSLVAMHLACQALRHGECSLALAGGVTVMATPGAFIAFSRQRGLSPDGRCKSFSADADGVAWSEGAGMLLLEKLSDAVRNGHPVLAVIKGSAVNQDGKSQGLMAPNGPSQERVIRQALANARISPQDVDAVEAHGTGTTLGDPIEAHALLATYGQAHSKDNPLWLGSLKSNIGHTQAAAGVGGVIKMVLALQNGLLPKTLHAETPSPHIDWSSGHIRLLNEPIPWAANGHPRRAAVSSFGISGTNAHLILEEAPHLESSLAPEASSASVPQPLPLLLSAKSETALRAQAGRLREHLLEHPDVVLSDVAYSLATSRHHFEHRAALVARDRDQLLSSLQSLALAQASPAATVGRSSHAGKLAILFTGQGSQRSGMGSILYDGFPVFREAFDSVCALLDPRLDVSLRELTFELQSASLLDQTGYTQPALFALEVALFRLLQSFGLRPEFLVGHSIGEIVAAHVAGVLSLQDACSLVAARASLMQALPQRGAMLAIQASELELLELLPLHQDRASVAAINGPHSVVVSGDDGAVSAIAHHFEALGRKTSRLRVSHAFHSPHMDGMLEDFRRVAHTLSFHPARIPIVSNVTGQLVTDKEFGSPDYWVQQLRQTVRFSDAVRTLHALGARTFLELGPVGQLSALAHDVLSEDESSPVFVTSLRKDRDDVESLTSALGALHAAGATLNWPSFFAPYAPRRVPLPTYAFQRERFWLEAPRAADHRLASASSDETNFWNAVERADLSSLASTLQLDQGDAHSALATLLPSLSNWHRQSTELRALDLLRYRITWKPISISASALDLSGSWLLVTSEAAPEQAFAQTLTRALTEHGASVVCLALRHDDTPASIAERIHALPCPESTWRGVLSLLALDESPLPAHQALPAGLALSLSLVQALRDSMAPLWLFTRDAVSIGDSDPLLTPLQSLTWGLGRVIGLELPALWGGLVDISNTLSRSDLSLLLPALAQRDAEDQLALRPAGLFARRLVRAPRRTNSPPSAFCPRGTILVTGGTGALGGHVARWLADLGAQHLVLTSRRGPDAPGARQLHDELTARGTRVTLAACDVADRSALANLLDELEARGDELRAVFHTSGVALPLEPLSHLHLDHLAVTAAAKTLGARHLDELLGTRPLDAFVLFASGAGTWGSGGHAAYAAANAFLDALADHRRTRGLVATSIAWGSWAGGGMAEHSDADRELRRRGMAPMSPHRAIAALQQALDDDETSLVVADIDWPRFATTFSAMRSRPLLFDLPEAAVADLHGPGAATPNAASSSFVQRLLSLAPAEQNTLVFDLVRSETATVLGLSSPGALEPQRALQELGLDSLMAVELRNRLTNATGLKLQTTLLFDYSTVRELAGFLLTKLANSQSTKSKPHISDIQIRSALASISPSRLRETGLVDILLSLVNPLEDASAPSAEPTTGQSLANRLDTATDEELFEMIRDRTFR</sequence>
<dbReference type="Pfam" id="PF08659">
    <property type="entry name" value="KR"/>
    <property type="match status" value="1"/>
</dbReference>
<dbReference type="PANTHER" id="PTHR43775">
    <property type="entry name" value="FATTY ACID SYNTHASE"/>
    <property type="match status" value="1"/>
</dbReference>
<dbReference type="PROSITE" id="PS52004">
    <property type="entry name" value="KS3_2"/>
    <property type="match status" value="1"/>
</dbReference>
<dbReference type="Pfam" id="PF18369">
    <property type="entry name" value="PKS_DE"/>
    <property type="match status" value="1"/>
</dbReference>
<dbReference type="SMART" id="SM00825">
    <property type="entry name" value="PKS_KS"/>
    <property type="match status" value="1"/>
</dbReference>
<dbReference type="Gene3D" id="3.40.47.10">
    <property type="match status" value="1"/>
</dbReference>
<dbReference type="InterPro" id="IPR016036">
    <property type="entry name" value="Malonyl_transacylase_ACP-bd"/>
</dbReference>
<dbReference type="CDD" id="cd00833">
    <property type="entry name" value="PKS"/>
    <property type="match status" value="1"/>
</dbReference>
<dbReference type="Gene3D" id="3.40.366.10">
    <property type="entry name" value="Malonyl-Coenzyme A Acyl Carrier Protein, domain 2"/>
    <property type="match status" value="1"/>
</dbReference>
<dbReference type="InterPro" id="IPR020841">
    <property type="entry name" value="PKS_Beta-ketoAc_synthase_dom"/>
</dbReference>
<dbReference type="InterPro" id="IPR018201">
    <property type="entry name" value="Ketoacyl_synth_AS"/>
</dbReference>
<dbReference type="InterPro" id="IPR009081">
    <property type="entry name" value="PP-bd_ACP"/>
</dbReference>
<dbReference type="InterPro" id="IPR014031">
    <property type="entry name" value="Ketoacyl_synth_C"/>
</dbReference>
<dbReference type="SMART" id="SM00822">
    <property type="entry name" value="PKS_KR"/>
    <property type="match status" value="1"/>
</dbReference>
<keyword evidence="2" id="KW-0597">Phosphoprotein</keyword>
<accession>A0ABZ2LHH0</accession>
<protein>
    <submittedName>
        <fullName evidence="6">Type I polyketide synthase</fullName>
    </submittedName>
</protein>
<dbReference type="SUPFAM" id="SSF47336">
    <property type="entry name" value="ACP-like"/>
    <property type="match status" value="1"/>
</dbReference>
<dbReference type="EMBL" id="CP089983">
    <property type="protein sequence ID" value="WXB09820.1"/>
    <property type="molecule type" value="Genomic_DNA"/>
</dbReference>
<dbReference type="Pfam" id="PF00698">
    <property type="entry name" value="Acyl_transf_1"/>
    <property type="match status" value="1"/>
</dbReference>
<dbReference type="InterPro" id="IPR014030">
    <property type="entry name" value="Ketoacyl_synth_N"/>
</dbReference>
<dbReference type="InterPro" id="IPR036736">
    <property type="entry name" value="ACP-like_sf"/>
</dbReference>
<dbReference type="RefSeq" id="WP_394839493.1">
    <property type="nucleotide sequence ID" value="NZ_CP089929.1"/>
</dbReference>
<dbReference type="InterPro" id="IPR041618">
    <property type="entry name" value="PKS_DE"/>
</dbReference>
<dbReference type="InterPro" id="IPR014043">
    <property type="entry name" value="Acyl_transferase_dom"/>
</dbReference>
<dbReference type="Pfam" id="PF22621">
    <property type="entry name" value="CurL-like_PKS_C"/>
    <property type="match status" value="1"/>
</dbReference>
<dbReference type="NCBIfam" id="NF045894">
    <property type="entry name" value="PKS_plus_SDR"/>
    <property type="match status" value="1"/>
</dbReference>
<evidence type="ECO:0000256" key="3">
    <source>
        <dbReference type="ARBA" id="ARBA00022679"/>
    </source>
</evidence>
<dbReference type="InterPro" id="IPR013968">
    <property type="entry name" value="PKS_KR"/>
</dbReference>
<feature type="domain" description="Carrier" evidence="4">
    <location>
        <begin position="1489"/>
        <end position="1564"/>
    </location>
</feature>
<dbReference type="SUPFAM" id="SSF51735">
    <property type="entry name" value="NAD(P)-binding Rossmann-fold domains"/>
    <property type="match status" value="2"/>
</dbReference>
<dbReference type="Gene3D" id="3.40.50.720">
    <property type="entry name" value="NAD(P)-binding Rossmann-like Domain"/>
    <property type="match status" value="1"/>
</dbReference>
<dbReference type="PANTHER" id="PTHR43775:SF51">
    <property type="entry name" value="INACTIVE PHENOLPHTHIOCEROL SYNTHESIS POLYKETIDE SYNTHASE TYPE I PKS1-RELATED"/>
    <property type="match status" value="1"/>
</dbReference>
<dbReference type="CDD" id="cd08952">
    <property type="entry name" value="KR_1_SDR_x"/>
    <property type="match status" value="1"/>
</dbReference>
<dbReference type="InterPro" id="IPR036291">
    <property type="entry name" value="NAD(P)-bd_dom_sf"/>
</dbReference>
<gene>
    <name evidence="6" type="ORF">LVJ94_21635</name>
</gene>
<evidence type="ECO:0000313" key="6">
    <source>
        <dbReference type="EMBL" id="WXB09820.1"/>
    </source>
</evidence>
<dbReference type="Pfam" id="PF00109">
    <property type="entry name" value="ketoacyl-synt"/>
    <property type="match status" value="1"/>
</dbReference>
<dbReference type="PROSITE" id="PS00012">
    <property type="entry name" value="PHOSPHOPANTETHEINE"/>
    <property type="match status" value="1"/>
</dbReference>
<dbReference type="PROSITE" id="PS00606">
    <property type="entry name" value="KS3_1"/>
    <property type="match status" value="1"/>
</dbReference>
<dbReference type="SUPFAM" id="SSF55048">
    <property type="entry name" value="Probable ACP-binding domain of malonyl-CoA ACP transacylase"/>
    <property type="match status" value="1"/>
</dbReference>
<keyword evidence="1" id="KW-0596">Phosphopantetheine</keyword>
<evidence type="ECO:0000256" key="1">
    <source>
        <dbReference type="ARBA" id="ARBA00022450"/>
    </source>
</evidence>
<dbReference type="InterPro" id="IPR016035">
    <property type="entry name" value="Acyl_Trfase/lysoPLipase"/>
</dbReference>
<dbReference type="InterPro" id="IPR001227">
    <property type="entry name" value="Ac_transferase_dom_sf"/>
</dbReference>
<dbReference type="SMART" id="SM00823">
    <property type="entry name" value="PKS_PP"/>
    <property type="match status" value="1"/>
</dbReference>
<dbReference type="InterPro" id="IPR020806">
    <property type="entry name" value="PKS_PP-bd"/>
</dbReference>
<dbReference type="Pfam" id="PF02801">
    <property type="entry name" value="Ketoacyl-synt_C"/>
    <property type="match status" value="1"/>
</dbReference>
<dbReference type="SMART" id="SM00827">
    <property type="entry name" value="PKS_AT"/>
    <property type="match status" value="1"/>
</dbReference>
<dbReference type="Gene3D" id="3.30.70.3290">
    <property type="match status" value="1"/>
</dbReference>
<dbReference type="InterPro" id="IPR016039">
    <property type="entry name" value="Thiolase-like"/>
</dbReference>
<dbReference type="SUPFAM" id="SSF52151">
    <property type="entry name" value="FabD/lysophospholipase-like"/>
    <property type="match status" value="1"/>
</dbReference>
<evidence type="ECO:0000259" key="4">
    <source>
        <dbReference type="PROSITE" id="PS50075"/>
    </source>
</evidence>
<dbReference type="InterPro" id="IPR057326">
    <property type="entry name" value="KR_dom"/>
</dbReference>
<dbReference type="Pfam" id="PF00550">
    <property type="entry name" value="PP-binding"/>
    <property type="match status" value="1"/>
</dbReference>
<evidence type="ECO:0000259" key="5">
    <source>
        <dbReference type="PROSITE" id="PS52004"/>
    </source>
</evidence>
<dbReference type="Proteomes" id="UP001374803">
    <property type="component" value="Chromosome"/>
</dbReference>
<feature type="domain" description="Ketosynthase family 3 (KS3)" evidence="5">
    <location>
        <begin position="34"/>
        <end position="460"/>
    </location>
</feature>
<dbReference type="PROSITE" id="PS50075">
    <property type="entry name" value="CARRIER"/>
    <property type="match status" value="1"/>
</dbReference>
<dbReference type="Gene3D" id="1.10.1200.10">
    <property type="entry name" value="ACP-like"/>
    <property type="match status" value="1"/>
</dbReference>
<dbReference type="SUPFAM" id="SSF53901">
    <property type="entry name" value="Thiolase-like"/>
    <property type="match status" value="1"/>
</dbReference>
<keyword evidence="3" id="KW-0808">Transferase</keyword>
<evidence type="ECO:0000313" key="7">
    <source>
        <dbReference type="Proteomes" id="UP001374803"/>
    </source>
</evidence>
<dbReference type="InterPro" id="IPR050091">
    <property type="entry name" value="PKS_NRPS_Biosynth_Enz"/>
</dbReference>
<dbReference type="InterPro" id="IPR006162">
    <property type="entry name" value="Ppantetheine_attach_site"/>
</dbReference>
<dbReference type="SMART" id="SM01294">
    <property type="entry name" value="PKS_PP_betabranch"/>
    <property type="match status" value="1"/>
</dbReference>
<keyword evidence="7" id="KW-1185">Reference proteome</keyword>
<name>A0ABZ2LHH0_9BACT</name>